<dbReference type="GeneTree" id="ENSGT00390000008453"/>
<gene>
    <name evidence="10" type="primary">MRPS26</name>
</gene>
<evidence type="ECO:0000256" key="2">
    <source>
        <dbReference type="ARBA" id="ARBA00009672"/>
    </source>
</evidence>
<evidence type="ECO:0000313" key="10">
    <source>
        <dbReference type="Ensembl" id="ENSBTAP00000001091.3"/>
    </source>
</evidence>
<dbReference type="Proteomes" id="UP000009136">
    <property type="component" value="Chromosome 13"/>
</dbReference>
<reference evidence="10" key="2">
    <citation type="submission" date="2025-08" db="UniProtKB">
        <authorList>
            <consortium name="Ensembl"/>
        </authorList>
    </citation>
    <scope>IDENTIFICATION</scope>
    <source>
        <strain evidence="10">Hereford</strain>
    </source>
</reference>
<dbReference type="AlphaFoldDB" id="A0AAF6YH95"/>
<proteinExistence type="inferred from homology"/>
<reference evidence="10" key="1">
    <citation type="submission" date="2018-03" db="EMBL/GenBank/DDBJ databases">
        <title>ARS-UCD1.2.</title>
        <authorList>
            <person name="Rosen B.D."/>
            <person name="Bickhart D.M."/>
            <person name="Koren S."/>
            <person name="Schnabel R.D."/>
            <person name="Hall R."/>
            <person name="Zimin A."/>
            <person name="Dreischer C."/>
            <person name="Schultheiss S."/>
            <person name="Schroeder S.G."/>
            <person name="Elsik C.G."/>
            <person name="Couldrey C."/>
            <person name="Liu G.E."/>
            <person name="Van Tassell C.P."/>
            <person name="Phillippy A.M."/>
            <person name="Smith T.P.L."/>
            <person name="Medrano J.F."/>
        </authorList>
    </citation>
    <scope>NUCLEOTIDE SEQUENCE [LARGE SCALE GENOMIC DNA]</scope>
    <source>
        <strain evidence="10">Hereford</strain>
    </source>
</reference>
<evidence type="ECO:0000256" key="5">
    <source>
        <dbReference type="ARBA" id="ARBA00023128"/>
    </source>
</evidence>
<evidence type="ECO:0000256" key="4">
    <source>
        <dbReference type="ARBA" id="ARBA00022980"/>
    </source>
</evidence>
<name>A0AAF6YH95_BOVIN</name>
<organism evidence="10 11">
    <name type="scientific">Bos taurus</name>
    <name type="common">Bovine</name>
    <dbReference type="NCBI Taxonomy" id="9913"/>
    <lineage>
        <taxon>Eukaryota</taxon>
        <taxon>Metazoa</taxon>
        <taxon>Chordata</taxon>
        <taxon>Craniata</taxon>
        <taxon>Vertebrata</taxon>
        <taxon>Euteleostomi</taxon>
        <taxon>Mammalia</taxon>
        <taxon>Eutheria</taxon>
        <taxon>Laurasiatheria</taxon>
        <taxon>Artiodactyla</taxon>
        <taxon>Ruminantia</taxon>
        <taxon>Pecora</taxon>
        <taxon>Bovidae</taxon>
        <taxon>Bovinae</taxon>
        <taxon>Bos</taxon>
    </lineage>
</organism>
<comment type="subcellular location">
    <subcellularLocation>
        <location evidence="1">Mitochondrion</location>
    </subcellularLocation>
</comment>
<comment type="similarity">
    <text evidence="2">Belongs to the mitochondrion-specific ribosomal protein mS26 family.</text>
</comment>
<feature type="compositionally biased region" description="Low complexity" evidence="9">
    <location>
        <begin position="20"/>
        <end position="29"/>
    </location>
</feature>
<reference evidence="10" key="3">
    <citation type="submission" date="2025-09" db="UniProtKB">
        <authorList>
            <consortium name="Ensembl"/>
        </authorList>
    </citation>
    <scope>IDENTIFICATION</scope>
    <source>
        <strain evidence="10">Hereford</strain>
    </source>
</reference>
<dbReference type="Ensembl" id="ENSBTAT00000001091.4">
    <property type="protein sequence ID" value="ENSBTAP00000001091.3"/>
    <property type="gene ID" value="ENSBTAG00000000825.4"/>
</dbReference>
<keyword evidence="6" id="KW-0687">Ribonucleoprotein</keyword>
<evidence type="ECO:0000256" key="3">
    <source>
        <dbReference type="ARBA" id="ARBA00022946"/>
    </source>
</evidence>
<evidence type="ECO:0000256" key="7">
    <source>
        <dbReference type="ARBA" id="ARBA00035138"/>
    </source>
</evidence>
<evidence type="ECO:0000256" key="8">
    <source>
        <dbReference type="ARBA" id="ARBA00035344"/>
    </source>
</evidence>
<dbReference type="Pfam" id="PF14943">
    <property type="entry name" value="MRP-S26"/>
    <property type="match status" value="1"/>
</dbReference>
<dbReference type="GO" id="GO:0005763">
    <property type="term" value="C:mitochondrial small ribosomal subunit"/>
    <property type="evidence" value="ECO:0007669"/>
    <property type="project" value="InterPro"/>
</dbReference>
<evidence type="ECO:0000256" key="1">
    <source>
        <dbReference type="ARBA" id="ARBA00004173"/>
    </source>
</evidence>
<accession>A0AAF6YH95</accession>
<feature type="region of interest" description="Disordered" evidence="9">
    <location>
        <begin position="1"/>
        <end position="97"/>
    </location>
</feature>
<evidence type="ECO:0000256" key="9">
    <source>
        <dbReference type="SAM" id="MobiDB-lite"/>
    </source>
</evidence>
<evidence type="ECO:0000256" key="6">
    <source>
        <dbReference type="ARBA" id="ARBA00023274"/>
    </source>
</evidence>
<keyword evidence="3" id="KW-0809">Transit peptide</keyword>
<keyword evidence="4" id="KW-0689">Ribosomal protein</keyword>
<dbReference type="InterPro" id="IPR026140">
    <property type="entry name" value="Ribosomal_mS26"/>
</dbReference>
<sequence>MFPAQGGSKTVGSTGLGRSPRTTRPVVPRGHFRVPMIPCGVPEAGPSRHAARAEHPWRAALGPPSCPVSAPRARPKNPPRSAGQVQDRARGDPARRGSCGILRADRALPAVPPDGARPQEFVTEVRRKVHEARAGVLAERKALQDAAEHRELMAWNQAENQRLHELRMARLRQEAREQEQWQAEEAAREAREAEAWARLKEQEVLQLQEDAKNFITRENLEARVEEALDSPKSYNWAVTREGQVVTPQHKGS</sequence>
<dbReference type="PANTHER" id="PTHR21035:SF2">
    <property type="entry name" value="SMALL RIBOSOMAL SUBUNIT PROTEIN MS26"/>
    <property type="match status" value="1"/>
</dbReference>
<protein>
    <recommendedName>
        <fullName evidence="7">Small ribosomal subunit protein mS26</fullName>
    </recommendedName>
    <alternativeName>
        <fullName evidence="8">28S ribosomal protein S26, mitochondrial</fullName>
    </alternativeName>
</protein>
<keyword evidence="5" id="KW-0496">Mitochondrion</keyword>
<evidence type="ECO:0000313" key="11">
    <source>
        <dbReference type="Proteomes" id="UP000009136"/>
    </source>
</evidence>
<dbReference type="PANTHER" id="PTHR21035">
    <property type="entry name" value="28S RIBOSOMAL PROTEIN S26, MITOCHONDRIAL"/>
    <property type="match status" value="1"/>
</dbReference>
<keyword evidence="11" id="KW-1185">Reference proteome</keyword>